<feature type="non-terminal residue" evidence="1">
    <location>
        <position position="1"/>
    </location>
</feature>
<comment type="caution">
    <text evidence="1">The sequence shown here is derived from an EMBL/GenBank/DDBJ whole genome shotgun (WGS) entry which is preliminary data.</text>
</comment>
<keyword evidence="2" id="KW-1185">Reference proteome</keyword>
<protein>
    <submittedName>
        <fullName evidence="1">Uncharacterized protein</fullName>
    </submittedName>
</protein>
<dbReference type="AlphaFoldDB" id="A0A9W9YMG3"/>
<reference evidence="1" key="1">
    <citation type="submission" date="2023-01" db="EMBL/GenBank/DDBJ databases">
        <title>Genome assembly of the deep-sea coral Lophelia pertusa.</title>
        <authorList>
            <person name="Herrera S."/>
            <person name="Cordes E."/>
        </authorList>
    </citation>
    <scope>NUCLEOTIDE SEQUENCE</scope>
    <source>
        <strain evidence="1">USNM1676648</strain>
        <tissue evidence="1">Polyp</tissue>
    </source>
</reference>
<accession>A0A9W9YMG3</accession>
<dbReference type="Proteomes" id="UP001163046">
    <property type="component" value="Unassembled WGS sequence"/>
</dbReference>
<organism evidence="1 2">
    <name type="scientific">Desmophyllum pertusum</name>
    <dbReference type="NCBI Taxonomy" id="174260"/>
    <lineage>
        <taxon>Eukaryota</taxon>
        <taxon>Metazoa</taxon>
        <taxon>Cnidaria</taxon>
        <taxon>Anthozoa</taxon>
        <taxon>Hexacorallia</taxon>
        <taxon>Scleractinia</taxon>
        <taxon>Caryophylliina</taxon>
        <taxon>Caryophylliidae</taxon>
        <taxon>Desmophyllum</taxon>
    </lineage>
</organism>
<evidence type="ECO:0000313" key="2">
    <source>
        <dbReference type="Proteomes" id="UP001163046"/>
    </source>
</evidence>
<proteinExistence type="predicted"/>
<gene>
    <name evidence="1" type="ORF">OS493_031837</name>
</gene>
<name>A0A9W9YMG3_9CNID</name>
<dbReference type="OrthoDB" id="5974792at2759"/>
<evidence type="ECO:0000313" key="1">
    <source>
        <dbReference type="EMBL" id="KAJ7353863.1"/>
    </source>
</evidence>
<dbReference type="EMBL" id="MU827339">
    <property type="protein sequence ID" value="KAJ7353863.1"/>
    <property type="molecule type" value="Genomic_DNA"/>
</dbReference>
<sequence length="61" mass="6568">MAGMNLTGAHGKTHPDKEIIDSILAFTMKKHAMSAAVIKASLRNKMAANNSRQARSNLTSE</sequence>